<feature type="domain" description="Anthranilate synthase component I N-terminal" evidence="10">
    <location>
        <begin position="230"/>
        <end position="369"/>
    </location>
</feature>
<dbReference type="CDD" id="cd01743">
    <property type="entry name" value="GATase1_Anthranilate_Synthase"/>
    <property type="match status" value="1"/>
</dbReference>
<dbReference type="InterPro" id="IPR005801">
    <property type="entry name" value="ADC_synthase"/>
</dbReference>
<dbReference type="PANTHER" id="PTHR11236:SF18">
    <property type="entry name" value="AMINODEOXYCHORISMATE SYNTHASE"/>
    <property type="match status" value="1"/>
</dbReference>
<dbReference type="GO" id="GO:0046820">
    <property type="term" value="F:4-amino-4-deoxychorismate synthase activity"/>
    <property type="evidence" value="ECO:0007669"/>
    <property type="project" value="UniProtKB-EC"/>
</dbReference>
<evidence type="ECO:0000256" key="6">
    <source>
        <dbReference type="ARBA" id="ARBA00072983"/>
    </source>
</evidence>
<dbReference type="NCBIfam" id="TIGR00553">
    <property type="entry name" value="pabB"/>
    <property type="match status" value="1"/>
</dbReference>
<dbReference type="FunFam" id="3.40.50.880:FF:000003">
    <property type="entry name" value="Anthranilate synthase component II"/>
    <property type="match status" value="1"/>
</dbReference>
<organism evidence="11 12">
    <name type="scientific">Streptomyces lydicus</name>
    <dbReference type="NCBI Taxonomy" id="47763"/>
    <lineage>
        <taxon>Bacteria</taxon>
        <taxon>Bacillati</taxon>
        <taxon>Actinomycetota</taxon>
        <taxon>Actinomycetes</taxon>
        <taxon>Kitasatosporales</taxon>
        <taxon>Streptomycetaceae</taxon>
        <taxon>Streptomyces</taxon>
    </lineage>
</organism>
<evidence type="ECO:0000259" key="10">
    <source>
        <dbReference type="Pfam" id="PF04715"/>
    </source>
</evidence>
<dbReference type="PRINTS" id="PR00097">
    <property type="entry name" value="ANTSNTHASEII"/>
</dbReference>
<evidence type="ECO:0000256" key="2">
    <source>
        <dbReference type="ARBA" id="ARBA00013139"/>
    </source>
</evidence>
<sequence>MRTLLVDNHDSYTFNLFQLIAEVNGVDPVVVTNDTPMLKTLRQGGFDNIVISPGPGRPQESRDLGYVPDLLRHTDLPVLGVCLGHQAIAHAAGAAVVPAPRPRHGHLATVTHDGDDLFAAVPREFTAVRYHSLCVEEPLPPELEVTARADDGVIMALRHRDLPRWGVQFHPESIASEYGREILTNFRDLTHGVRDEARHTARTTARPAARRASGAPTHQLITTVLPRAVDTEAAFARLHADATHCFWLDSSRVEEGLSRFSFLGDATGPLSEILTYRLSAGAVKVQDAGGLRLESGSIFEVLDARLKQRRLDAPDLPFDLTGGYVGYFGYELKADCGASRRHAADTPDAVWMFADRLIAVDHQEQRTYVLAVHTDDEQQTFAAKEWVEATAERLTGLEPLPDDAGARQPADRAPDAAPYLVRDRAGYLADVDECRRQLVRGESYEICLTDKLRMPPVDATAAADLAFYRRLRRANPAPYSALLRLGGTTVFSSSPERFLRIERDGTVESKPIKGTAPRDADPVRDRQLAEELAAGAKTQAENLMIVDLLRNDLGQVCEIGSVRVDRYMAVESYATVHQLVSTIQGRLGASVSAVDCVRHCFPGGSMTGAPKLRTMEIIDRLETEARGIYSGALGYFGLSGGTDLNIVIRTAVRNGDELTIGAGGAIVLDSDPQDEYEEMLLKAAAPLRAWQAGR</sequence>
<dbReference type="SUPFAM" id="SSF52317">
    <property type="entry name" value="Class I glutamine amidotransferase-like"/>
    <property type="match status" value="1"/>
</dbReference>
<keyword evidence="4" id="KW-0315">Glutamine amidotransferase</keyword>
<dbReference type="GO" id="GO:0000162">
    <property type="term" value="P:L-tryptophan biosynthetic process"/>
    <property type="evidence" value="ECO:0007669"/>
    <property type="project" value="TreeGrafter"/>
</dbReference>
<dbReference type="Pfam" id="PF00425">
    <property type="entry name" value="Chorismate_bind"/>
    <property type="match status" value="1"/>
</dbReference>
<dbReference type="GO" id="GO:0009396">
    <property type="term" value="P:folic acid-containing compound biosynthetic process"/>
    <property type="evidence" value="ECO:0007669"/>
    <property type="project" value="InterPro"/>
</dbReference>
<proteinExistence type="inferred from homology"/>
<dbReference type="Proteomes" id="UP000094094">
    <property type="component" value="Chromosome"/>
</dbReference>
<keyword evidence="12" id="KW-1185">Reference proteome</keyword>
<feature type="domain" description="Chorismate-utilising enzyme C-terminal" evidence="9">
    <location>
        <begin position="424"/>
        <end position="682"/>
    </location>
</feature>
<dbReference type="EC" id="2.6.1.85" evidence="2"/>
<dbReference type="InterPro" id="IPR015890">
    <property type="entry name" value="Chorismate_C"/>
</dbReference>
<evidence type="ECO:0000313" key="11">
    <source>
        <dbReference type="EMBL" id="AOP50677.1"/>
    </source>
</evidence>
<comment type="catalytic activity">
    <reaction evidence="5">
        <text>chorismate + L-glutamine = 4-amino-4-deoxychorismate + L-glutamate</text>
        <dbReference type="Rhea" id="RHEA:11672"/>
        <dbReference type="ChEBI" id="CHEBI:29748"/>
        <dbReference type="ChEBI" id="CHEBI:29985"/>
        <dbReference type="ChEBI" id="CHEBI:58359"/>
        <dbReference type="ChEBI" id="CHEBI:58406"/>
        <dbReference type="EC" id="2.6.1.85"/>
    </reaction>
    <physiologicalReaction direction="left-to-right" evidence="5">
        <dbReference type="Rhea" id="RHEA:11673"/>
    </physiologicalReaction>
</comment>
<dbReference type="PANTHER" id="PTHR11236">
    <property type="entry name" value="AMINOBENZOATE/ANTHRANILATE SYNTHASE"/>
    <property type="match status" value="1"/>
</dbReference>
<name>A0A1D7VV97_9ACTN</name>
<dbReference type="PRINTS" id="PR00096">
    <property type="entry name" value="GATASE"/>
</dbReference>
<dbReference type="RefSeq" id="WP_069572923.1">
    <property type="nucleotide sequence ID" value="NZ_CP017157.1"/>
</dbReference>
<evidence type="ECO:0000256" key="1">
    <source>
        <dbReference type="ARBA" id="ARBA00005970"/>
    </source>
</evidence>
<evidence type="ECO:0000256" key="7">
    <source>
        <dbReference type="ARBA" id="ARBA00083979"/>
    </source>
</evidence>
<evidence type="ECO:0000259" key="9">
    <source>
        <dbReference type="Pfam" id="PF00425"/>
    </source>
</evidence>
<dbReference type="KEGG" id="slc:SL103_34485"/>
<dbReference type="SUPFAM" id="SSF56322">
    <property type="entry name" value="ADC synthase"/>
    <property type="match status" value="1"/>
</dbReference>
<dbReference type="OrthoDB" id="3518032at2"/>
<dbReference type="Gene3D" id="3.60.120.10">
    <property type="entry name" value="Anthranilate synthase"/>
    <property type="match status" value="1"/>
</dbReference>
<dbReference type="Pfam" id="PF04715">
    <property type="entry name" value="Anth_synt_I_N"/>
    <property type="match status" value="1"/>
</dbReference>
<evidence type="ECO:0000256" key="4">
    <source>
        <dbReference type="ARBA" id="ARBA00022962"/>
    </source>
</evidence>
<evidence type="ECO:0000259" key="8">
    <source>
        <dbReference type="Pfam" id="PF00117"/>
    </source>
</evidence>
<comment type="similarity">
    <text evidence="1">In the C-terminal section; belongs to the anthranilate synthase component I family.</text>
</comment>
<dbReference type="InterPro" id="IPR017926">
    <property type="entry name" value="GATASE"/>
</dbReference>
<evidence type="ECO:0000256" key="3">
    <source>
        <dbReference type="ARBA" id="ARBA00022679"/>
    </source>
</evidence>
<evidence type="ECO:0000256" key="5">
    <source>
        <dbReference type="ARBA" id="ARBA00052789"/>
    </source>
</evidence>
<dbReference type="Gene3D" id="3.40.50.880">
    <property type="match status" value="1"/>
</dbReference>
<keyword evidence="3" id="KW-0808">Transferase</keyword>
<dbReference type="EMBL" id="CP017157">
    <property type="protein sequence ID" value="AOP50677.1"/>
    <property type="molecule type" value="Genomic_DNA"/>
</dbReference>
<accession>A0A1D7VV97</accession>
<dbReference type="AlphaFoldDB" id="A0A1D7VV97"/>
<dbReference type="GO" id="GO:0008153">
    <property type="term" value="P:4-aminobenzoate biosynthetic process"/>
    <property type="evidence" value="ECO:0007669"/>
    <property type="project" value="TreeGrafter"/>
</dbReference>
<evidence type="ECO:0000313" key="12">
    <source>
        <dbReference type="Proteomes" id="UP000094094"/>
    </source>
</evidence>
<dbReference type="Pfam" id="PF00117">
    <property type="entry name" value="GATase"/>
    <property type="match status" value="1"/>
</dbReference>
<dbReference type="PRINTS" id="PR00099">
    <property type="entry name" value="CPSGATASE"/>
</dbReference>
<dbReference type="PROSITE" id="PS51273">
    <property type="entry name" value="GATASE_TYPE_1"/>
    <property type="match status" value="1"/>
</dbReference>
<reference evidence="11 12" key="1">
    <citation type="submission" date="2016-09" db="EMBL/GenBank/DDBJ databases">
        <title>Complete genome sequencing of Streptomyces lydicus 103 and metabolic pathways analysis of antibiotic biosynthesis.</title>
        <authorList>
            <person name="Jia N."/>
            <person name="Ding M.-Z."/>
            <person name="Gao F."/>
            <person name="Yuan Y.-J."/>
        </authorList>
    </citation>
    <scope>NUCLEOTIDE SEQUENCE [LARGE SCALE GENOMIC DNA]</scope>
    <source>
        <strain evidence="11 12">103</strain>
    </source>
</reference>
<dbReference type="InterPro" id="IPR005802">
    <property type="entry name" value="ADC_synth_comp_1"/>
</dbReference>
<dbReference type="InterPro" id="IPR029062">
    <property type="entry name" value="Class_I_gatase-like"/>
</dbReference>
<dbReference type="InterPro" id="IPR019999">
    <property type="entry name" value="Anth_synth_I-like"/>
</dbReference>
<dbReference type="GO" id="GO:0005737">
    <property type="term" value="C:cytoplasm"/>
    <property type="evidence" value="ECO:0007669"/>
    <property type="project" value="TreeGrafter"/>
</dbReference>
<dbReference type="NCBIfam" id="TIGR00566">
    <property type="entry name" value="trpG_papA"/>
    <property type="match status" value="1"/>
</dbReference>
<dbReference type="InterPro" id="IPR006805">
    <property type="entry name" value="Anth_synth_I_N"/>
</dbReference>
<protein>
    <recommendedName>
        <fullName evidence="6">Aminodeoxychorismate synthase</fullName>
        <ecNumber evidence="2">2.6.1.85</ecNumber>
    </recommendedName>
    <alternativeName>
        <fullName evidence="7">4-amino-4-deoxychorismate synthase</fullName>
    </alternativeName>
</protein>
<feature type="domain" description="Glutamine amidotransferase" evidence="8">
    <location>
        <begin position="4"/>
        <end position="186"/>
    </location>
</feature>
<dbReference type="InterPro" id="IPR006221">
    <property type="entry name" value="TrpG/PapA_dom"/>
</dbReference>
<gene>
    <name evidence="11" type="ORF">SL103_34485</name>
</gene>